<evidence type="ECO:0000313" key="7">
    <source>
        <dbReference type="EMBL" id="ANC76054.1"/>
    </source>
</evidence>
<dbReference type="KEGG" id="fpn:ABE65_004200"/>
<proteinExistence type="inferred from homology"/>
<dbReference type="Pfam" id="PF00730">
    <property type="entry name" value="HhH-GPD"/>
    <property type="match status" value="1"/>
</dbReference>
<evidence type="ECO:0000256" key="2">
    <source>
        <dbReference type="ARBA" id="ARBA00010817"/>
    </source>
</evidence>
<evidence type="ECO:0000256" key="5">
    <source>
        <dbReference type="ARBA" id="ARBA00023204"/>
    </source>
</evidence>
<reference evidence="7 8" key="1">
    <citation type="submission" date="2016-04" db="EMBL/GenBank/DDBJ databases">
        <title>Complete genome sequence of Fictibacillus phosphorivorans G25-29, a strain toxic to nematodes.</title>
        <authorList>
            <person name="Zheng Z."/>
        </authorList>
    </citation>
    <scope>NUCLEOTIDE SEQUENCE [LARGE SCALE GENOMIC DNA]</scope>
    <source>
        <strain evidence="7 8">G25-29</strain>
    </source>
</reference>
<dbReference type="SUPFAM" id="SSF48150">
    <property type="entry name" value="DNA-glycosylase"/>
    <property type="match status" value="1"/>
</dbReference>
<feature type="domain" description="HhH-GPD" evidence="6">
    <location>
        <begin position="134"/>
        <end position="297"/>
    </location>
</feature>
<dbReference type="EMBL" id="CP015378">
    <property type="protein sequence ID" value="ANC76054.1"/>
    <property type="molecule type" value="Genomic_DNA"/>
</dbReference>
<dbReference type="CDD" id="cd00056">
    <property type="entry name" value="ENDO3c"/>
    <property type="match status" value="1"/>
</dbReference>
<protein>
    <recommendedName>
        <fullName evidence="3">DNA-3-methyladenine glycosylase II</fullName>
        <ecNumber evidence="3">3.2.2.21</ecNumber>
    </recommendedName>
</protein>
<dbReference type="InterPro" id="IPR023170">
    <property type="entry name" value="HhH_base_excis_C"/>
</dbReference>
<keyword evidence="8" id="KW-1185">Reference proteome</keyword>
<dbReference type="Gene3D" id="1.10.1670.10">
    <property type="entry name" value="Helix-hairpin-Helix base-excision DNA repair enzymes (C-terminal)"/>
    <property type="match status" value="1"/>
</dbReference>
<dbReference type="InterPro" id="IPR011257">
    <property type="entry name" value="DNA_glycosylase"/>
</dbReference>
<dbReference type="FunFam" id="1.10.340.30:FF:000004">
    <property type="entry name" value="DNA-3-methyladenine glycosylase II"/>
    <property type="match status" value="1"/>
</dbReference>
<dbReference type="AlphaFoldDB" id="A0A160IJB0"/>
<evidence type="ECO:0000313" key="8">
    <source>
        <dbReference type="Proteomes" id="UP000076623"/>
    </source>
</evidence>
<evidence type="ECO:0000256" key="1">
    <source>
        <dbReference type="ARBA" id="ARBA00000086"/>
    </source>
</evidence>
<dbReference type="Gene3D" id="1.10.340.30">
    <property type="entry name" value="Hypothetical protein, domain 2"/>
    <property type="match status" value="1"/>
</dbReference>
<dbReference type="GO" id="GO:0032993">
    <property type="term" value="C:protein-DNA complex"/>
    <property type="evidence" value="ECO:0007669"/>
    <property type="project" value="TreeGrafter"/>
</dbReference>
<accession>A0A160IJB0</accession>
<dbReference type="GO" id="GO:0006307">
    <property type="term" value="P:DNA alkylation repair"/>
    <property type="evidence" value="ECO:0007669"/>
    <property type="project" value="TreeGrafter"/>
</dbReference>
<dbReference type="InterPro" id="IPR037046">
    <property type="entry name" value="AlkA_N_sf"/>
</dbReference>
<dbReference type="GO" id="GO:0005737">
    <property type="term" value="C:cytoplasm"/>
    <property type="evidence" value="ECO:0007669"/>
    <property type="project" value="TreeGrafter"/>
</dbReference>
<dbReference type="PANTHER" id="PTHR43003:SF5">
    <property type="entry name" value="DNA-3-METHYLADENINE GLYCOSYLASE"/>
    <property type="match status" value="1"/>
</dbReference>
<organism evidence="7 8">
    <name type="scientific">Fictibacillus phosphorivorans</name>
    <dbReference type="NCBI Taxonomy" id="1221500"/>
    <lineage>
        <taxon>Bacteria</taxon>
        <taxon>Bacillati</taxon>
        <taxon>Bacillota</taxon>
        <taxon>Bacilli</taxon>
        <taxon>Bacillales</taxon>
        <taxon>Fictibacillaceae</taxon>
        <taxon>Fictibacillus</taxon>
    </lineage>
</organism>
<dbReference type="GO" id="GO:0008725">
    <property type="term" value="F:DNA-3-methyladenine glycosylase activity"/>
    <property type="evidence" value="ECO:0007669"/>
    <property type="project" value="TreeGrafter"/>
</dbReference>
<dbReference type="EC" id="3.2.2.21" evidence="3"/>
<comment type="catalytic activity">
    <reaction evidence="1">
        <text>Hydrolysis of alkylated DNA, releasing 3-methyladenine, 3-methylguanine, 7-methylguanine and 7-methyladenine.</text>
        <dbReference type="EC" id="3.2.2.21"/>
    </reaction>
</comment>
<evidence type="ECO:0000256" key="4">
    <source>
        <dbReference type="ARBA" id="ARBA00022763"/>
    </source>
</evidence>
<dbReference type="PANTHER" id="PTHR43003">
    <property type="entry name" value="DNA-3-METHYLADENINE GLYCOSYLASE"/>
    <property type="match status" value="1"/>
</dbReference>
<dbReference type="GO" id="GO:0006285">
    <property type="term" value="P:base-excision repair, AP site formation"/>
    <property type="evidence" value="ECO:0007669"/>
    <property type="project" value="TreeGrafter"/>
</dbReference>
<dbReference type="InterPro" id="IPR051912">
    <property type="entry name" value="Alkylbase_DNA_Glycosylase/TA"/>
</dbReference>
<evidence type="ECO:0000259" key="6">
    <source>
        <dbReference type="SMART" id="SM00478"/>
    </source>
</evidence>
<dbReference type="Proteomes" id="UP000076623">
    <property type="component" value="Chromosome"/>
</dbReference>
<keyword evidence="5" id="KW-0234">DNA repair</keyword>
<evidence type="ECO:0000256" key="3">
    <source>
        <dbReference type="ARBA" id="ARBA00012000"/>
    </source>
</evidence>
<dbReference type="GO" id="GO:0043916">
    <property type="term" value="F:DNA-7-methylguanine glycosylase activity"/>
    <property type="evidence" value="ECO:0007669"/>
    <property type="project" value="TreeGrafter"/>
</dbReference>
<name>A0A160IJB0_9BACL</name>
<comment type="similarity">
    <text evidence="2">Belongs to the alkylbase DNA glycosidase AlkA family.</text>
</comment>
<dbReference type="Gene3D" id="3.30.310.20">
    <property type="entry name" value="DNA-3-methyladenine glycosylase AlkA, N-terminal domain"/>
    <property type="match status" value="1"/>
</dbReference>
<dbReference type="SMART" id="SM00478">
    <property type="entry name" value="ENDO3c"/>
    <property type="match status" value="1"/>
</dbReference>
<dbReference type="InterPro" id="IPR003265">
    <property type="entry name" value="HhH-GPD_domain"/>
</dbReference>
<dbReference type="RefSeq" id="WP_066391625.1">
    <property type="nucleotide sequence ID" value="NZ_CP015378.1"/>
</dbReference>
<sequence>MKFDIKPKPPFDFQKMMQRLTVTGKTHVLKLNEQFTEYEKIIRIERVSCFVKVVSSGTVTAPILNCQAIPLNGQVSEAAVKKKVKQLFSTEVDLSPLYEHFAEHDKLVHVLQRFKGLKLLTDTDLFESIVKIIIGQQVNLTFAGTLTERLIELAGEKVEVEGSAFQIFPTSTAVAKLKYEDLRALQFSQRKAEYIIDLAKLISEGTVDFESLWEMSDEEVIQTLLPIRGIGKWTIECLLIFGMGRTDVLPAADIGLRNAIRQVWTLAEQPSEEEVRKLAMDWTPWRTYITYYLWESLNQTPAVVDHT</sequence>
<keyword evidence="4" id="KW-0227">DNA damage</keyword>
<dbReference type="STRING" id="1221500.ABE65_004200"/>
<gene>
    <name evidence="7" type="ORF">ABE65_004200</name>
</gene>
<dbReference type="GO" id="GO:0032131">
    <property type="term" value="F:alkylated DNA binding"/>
    <property type="evidence" value="ECO:0007669"/>
    <property type="project" value="TreeGrafter"/>
</dbReference>